<dbReference type="Proteomes" id="UP001605036">
    <property type="component" value="Unassembled WGS sequence"/>
</dbReference>
<feature type="coiled-coil region" evidence="1">
    <location>
        <begin position="77"/>
        <end position="118"/>
    </location>
</feature>
<evidence type="ECO:0000313" key="4">
    <source>
        <dbReference type="Proteomes" id="UP001605036"/>
    </source>
</evidence>
<keyword evidence="1" id="KW-0175">Coiled coil</keyword>
<evidence type="ECO:0000256" key="1">
    <source>
        <dbReference type="SAM" id="Coils"/>
    </source>
</evidence>
<evidence type="ECO:0008006" key="5">
    <source>
        <dbReference type="Google" id="ProtNLM"/>
    </source>
</evidence>
<evidence type="ECO:0000313" key="3">
    <source>
        <dbReference type="EMBL" id="KAL2629089.1"/>
    </source>
</evidence>
<gene>
    <name evidence="3" type="ORF">R1flu_013775</name>
</gene>
<feature type="compositionally biased region" description="Polar residues" evidence="2">
    <location>
        <begin position="43"/>
        <end position="53"/>
    </location>
</feature>
<dbReference type="AlphaFoldDB" id="A0ABD1YE73"/>
<sequence length="566" mass="64437">MAIQPENAFEDEVRKELRELKEAITMSRQEAKAIARSQKETTTRLGQSSTGPSNHMEGIDVHRGQPAASLQTKSASMVEYRNIVARMLEECERADERNTSLEEELVMAQHKIDKLEQRALPKEPYDFFCAIFVPEMDEMICPNTGNKMDMEEEAHPDELSPARDGHVSRNVVDDAIENAERRLVLMTVHKALSEWRVDNLLPGTSFIIGHRLLASDVDRAGVETSYLSICNDFKLVAASHRNPQLFYEHLKSIFDSYVNLDNNPDVQSLVKGLDAEDFDVDVFLDTNMGGRKEEMTSDFLDGLSVHDVRRLESEIENIHGEPQRIDRATACLRLNYEQDVLPPPTAKENVIDSTMVPTVGCSIDLTADEAVDEPCSPPDRQIISVVPSQRVDLIPVVSLETNKCITTEWPRLSDLTKEDRESTYARKYLRRDVINAYIFEKFLQMSHEEMFNMFYFNTFWFAKASQQVDAYDMTSYLESASIGIKRLRNAIYPQLRDGDFKVPHQLDQYSCGIHIIQMLAGAEMKELGLDQCWRVEKLASIATIDQVTTMGIMLLGWLNGKFKHVP</sequence>
<dbReference type="EMBL" id="JBHFFA010000004">
    <property type="protein sequence ID" value="KAL2629089.1"/>
    <property type="molecule type" value="Genomic_DNA"/>
</dbReference>
<proteinExistence type="predicted"/>
<name>A0ABD1YE73_9MARC</name>
<comment type="caution">
    <text evidence="3">The sequence shown here is derived from an EMBL/GenBank/DDBJ whole genome shotgun (WGS) entry which is preliminary data.</text>
</comment>
<evidence type="ECO:0000256" key="2">
    <source>
        <dbReference type="SAM" id="MobiDB-lite"/>
    </source>
</evidence>
<organism evidence="3 4">
    <name type="scientific">Riccia fluitans</name>
    <dbReference type="NCBI Taxonomy" id="41844"/>
    <lineage>
        <taxon>Eukaryota</taxon>
        <taxon>Viridiplantae</taxon>
        <taxon>Streptophyta</taxon>
        <taxon>Embryophyta</taxon>
        <taxon>Marchantiophyta</taxon>
        <taxon>Marchantiopsida</taxon>
        <taxon>Marchantiidae</taxon>
        <taxon>Marchantiales</taxon>
        <taxon>Ricciaceae</taxon>
        <taxon>Riccia</taxon>
    </lineage>
</organism>
<accession>A0ABD1YE73</accession>
<keyword evidence="4" id="KW-1185">Reference proteome</keyword>
<feature type="region of interest" description="Disordered" evidence="2">
    <location>
        <begin position="28"/>
        <end position="60"/>
    </location>
</feature>
<feature type="compositionally biased region" description="Basic and acidic residues" evidence="2">
    <location>
        <begin position="29"/>
        <end position="42"/>
    </location>
</feature>
<reference evidence="3 4" key="1">
    <citation type="submission" date="2024-09" db="EMBL/GenBank/DDBJ databases">
        <title>Chromosome-scale assembly of Riccia fluitans.</title>
        <authorList>
            <person name="Paukszto L."/>
            <person name="Sawicki J."/>
            <person name="Karawczyk K."/>
            <person name="Piernik-Szablinska J."/>
            <person name="Szczecinska M."/>
            <person name="Mazdziarz M."/>
        </authorList>
    </citation>
    <scope>NUCLEOTIDE SEQUENCE [LARGE SCALE GENOMIC DNA]</scope>
    <source>
        <strain evidence="3">Rf_01</strain>
        <tissue evidence="3">Aerial parts of the thallus</tissue>
    </source>
</reference>
<protein>
    <recommendedName>
        <fullName evidence="5">Ubiquitin-like protease family profile domain-containing protein</fullName>
    </recommendedName>
</protein>